<reference evidence="3" key="1">
    <citation type="journal article" date="2019" name="Int. J. Syst. Evol. Microbiol.">
        <title>The Global Catalogue of Microorganisms (GCM) 10K type strain sequencing project: providing services to taxonomists for standard genome sequencing and annotation.</title>
        <authorList>
            <consortium name="The Broad Institute Genomics Platform"/>
            <consortium name="The Broad Institute Genome Sequencing Center for Infectious Disease"/>
            <person name="Wu L."/>
            <person name="Ma J."/>
        </authorList>
    </citation>
    <scope>NUCLEOTIDE SEQUENCE [LARGE SCALE GENOMIC DNA]</scope>
    <source>
        <strain evidence="3">KCTC 52490</strain>
    </source>
</reference>
<dbReference type="RefSeq" id="WP_381507417.1">
    <property type="nucleotide sequence ID" value="NZ_JBHUOM010000027.1"/>
</dbReference>
<evidence type="ECO:0000313" key="3">
    <source>
        <dbReference type="Proteomes" id="UP001597512"/>
    </source>
</evidence>
<evidence type="ECO:0000313" key="2">
    <source>
        <dbReference type="EMBL" id="MFD2937409.1"/>
    </source>
</evidence>
<comment type="caution">
    <text evidence="2">The sequence shown here is derived from an EMBL/GenBank/DDBJ whole genome shotgun (WGS) entry which is preliminary data.</text>
</comment>
<gene>
    <name evidence="2" type="ORF">ACFS25_26790</name>
</gene>
<accession>A0ABW6AS17</accession>
<sequence>MKQQRSLLNKPLSITSGYAVVNIMGWARQPITNVGYDSVWRARAIAHQFRLQCWVLQALLVVLPLVGRGQGYTEGVSLNADVLPLSIGGPDHASSFRAFSIRASVIVPFFLKKDKSQALLLGAGGEAVYFDGSRPGFEVKHLYAGAPVLGYTRQITQKLRLTGIFIPTLSADYQQIKGSDVQYGGIVRGVYRVRPTLALRAALGYRQTFYGPIYIVLGGLDWQVSRKVRVFGDLPANLTGAWAATPKVNAGFDMAANFSTYSLSVANEYVRYRTFLAGLFCEYYVRPQLALRATVGYSIIRNLEVYRRNDRVTGGVLDFVNLGHSPTPISPAISNGVVARLTLSFRLPNP</sequence>
<protein>
    <submittedName>
        <fullName evidence="2">DUF6268 family outer membrane beta-barrel protein</fullName>
    </submittedName>
</protein>
<keyword evidence="3" id="KW-1185">Reference proteome</keyword>
<organism evidence="2 3">
    <name type="scientific">Spirosoma flavum</name>
    <dbReference type="NCBI Taxonomy" id="2048557"/>
    <lineage>
        <taxon>Bacteria</taxon>
        <taxon>Pseudomonadati</taxon>
        <taxon>Bacteroidota</taxon>
        <taxon>Cytophagia</taxon>
        <taxon>Cytophagales</taxon>
        <taxon>Cytophagaceae</taxon>
        <taxon>Spirosoma</taxon>
    </lineage>
</organism>
<dbReference type="InterPro" id="IPR046235">
    <property type="entry name" value="DUF6268"/>
</dbReference>
<dbReference type="EMBL" id="JBHUOM010000027">
    <property type="protein sequence ID" value="MFD2937409.1"/>
    <property type="molecule type" value="Genomic_DNA"/>
</dbReference>
<feature type="domain" description="DUF6268" evidence="1">
    <location>
        <begin position="148"/>
        <end position="308"/>
    </location>
</feature>
<evidence type="ECO:0000259" key="1">
    <source>
        <dbReference type="Pfam" id="PF19783"/>
    </source>
</evidence>
<name>A0ABW6AS17_9BACT</name>
<dbReference type="Proteomes" id="UP001597512">
    <property type="component" value="Unassembled WGS sequence"/>
</dbReference>
<proteinExistence type="predicted"/>
<dbReference type="Pfam" id="PF19783">
    <property type="entry name" value="DUF6268"/>
    <property type="match status" value="1"/>
</dbReference>